<dbReference type="HOGENOM" id="CLU_1853128_0_0_11"/>
<sequence length="138" mass="15016">MFDAHLREAVLSSAQLFGALVDLRWPVPVVLKWLTPYFDGTGHGVSTGQTSGLHPDDLAVLPAAVQRVRAGETVTGRMRNRHPNGGWQWSNITLRMVHPEAAPSLALILFSPEEVEPAEAPRGLHLPMTPTSTPLKAK</sequence>
<evidence type="ECO:0000313" key="2">
    <source>
        <dbReference type="Proteomes" id="UP000019150"/>
    </source>
</evidence>
<dbReference type="KEGG" id="nno:NONO_c62470"/>
<keyword evidence="2" id="KW-1185">Reference proteome</keyword>
<dbReference type="InterPro" id="IPR000014">
    <property type="entry name" value="PAS"/>
</dbReference>
<organism evidence="1 2">
    <name type="scientific">Nocardia nova SH22a</name>
    <dbReference type="NCBI Taxonomy" id="1415166"/>
    <lineage>
        <taxon>Bacteria</taxon>
        <taxon>Bacillati</taxon>
        <taxon>Actinomycetota</taxon>
        <taxon>Actinomycetes</taxon>
        <taxon>Mycobacteriales</taxon>
        <taxon>Nocardiaceae</taxon>
        <taxon>Nocardia</taxon>
    </lineage>
</organism>
<dbReference type="EMBL" id="CP006850">
    <property type="protein sequence ID" value="AHH21017.1"/>
    <property type="molecule type" value="Genomic_DNA"/>
</dbReference>
<protein>
    <recommendedName>
        <fullName evidence="3">PAS fold-3 domain-containing protein</fullName>
    </recommendedName>
</protein>
<dbReference type="eggNOG" id="ENOG5031Y7P">
    <property type="taxonomic scope" value="Bacteria"/>
</dbReference>
<dbReference type="CDD" id="cd00130">
    <property type="entry name" value="PAS"/>
    <property type="match status" value="1"/>
</dbReference>
<proteinExistence type="predicted"/>
<dbReference type="SUPFAM" id="SSF55785">
    <property type="entry name" value="PYP-like sensor domain (PAS domain)"/>
    <property type="match status" value="1"/>
</dbReference>
<dbReference type="InterPro" id="IPR035965">
    <property type="entry name" value="PAS-like_dom_sf"/>
</dbReference>
<evidence type="ECO:0000313" key="1">
    <source>
        <dbReference type="EMBL" id="AHH21017.1"/>
    </source>
</evidence>
<dbReference type="AlphaFoldDB" id="W5TP37"/>
<dbReference type="Gene3D" id="3.30.450.20">
    <property type="entry name" value="PAS domain"/>
    <property type="match status" value="1"/>
</dbReference>
<dbReference type="OrthoDB" id="4438637at2"/>
<name>W5TP37_9NOCA</name>
<gene>
    <name evidence="1" type="ORF">NONO_c62470</name>
</gene>
<evidence type="ECO:0008006" key="3">
    <source>
        <dbReference type="Google" id="ProtNLM"/>
    </source>
</evidence>
<dbReference type="PATRIC" id="fig|1415166.3.peg.6418"/>
<dbReference type="Proteomes" id="UP000019150">
    <property type="component" value="Chromosome"/>
</dbReference>
<accession>W5TP37</accession>
<reference evidence="1 2" key="1">
    <citation type="journal article" date="2014" name="Appl. Environ. Microbiol.">
        <title>Insights into the Microbial Degradation of Rubber and Gutta-Percha by Analysis of the Complete Genome of Nocardia nova SH22a.</title>
        <authorList>
            <person name="Luo Q."/>
            <person name="Hiessl S."/>
            <person name="Poehlein A."/>
            <person name="Daniel R."/>
            <person name="Steinbuchel A."/>
        </authorList>
    </citation>
    <scope>NUCLEOTIDE SEQUENCE [LARGE SCALE GENOMIC DNA]</scope>
    <source>
        <strain evidence="1">SH22a</strain>
    </source>
</reference>
<dbReference type="RefSeq" id="WP_025352350.1">
    <property type="nucleotide sequence ID" value="NZ_CP006850.1"/>
</dbReference>